<comment type="similarity">
    <text evidence="1">Belongs to the aspartate/glutamate racemases family.</text>
</comment>
<proteinExistence type="inferred from homology"/>
<dbReference type="SUPFAM" id="SSF53681">
    <property type="entry name" value="Aspartate/glutamate racemase"/>
    <property type="match status" value="2"/>
</dbReference>
<protein>
    <submittedName>
        <fullName evidence="3">Amino acid racemase</fullName>
        <ecNumber evidence="3">5.1.1.-</ecNumber>
    </submittedName>
</protein>
<gene>
    <name evidence="3" type="ORF">K7472_02390</name>
</gene>
<dbReference type="InterPro" id="IPR015942">
    <property type="entry name" value="Asp/Glu/hydantoin_racemase"/>
</dbReference>
<dbReference type="EC" id="5.1.1.-" evidence="3"/>
<dbReference type="NCBIfam" id="TIGR00035">
    <property type="entry name" value="asp_race"/>
    <property type="match status" value="1"/>
</dbReference>
<sequence length="289" mass="29903">MRRRRDPLVAASQRGTGLWGTRTRLRRRSRGTLAHAEASTACGGANVVRADGARAGRAHVLGILGGMGPLATADFYRRLVERTPATRDQEHLPVVIWADPGVPDRTAALVERAPSPLPALVEGARRLRRAGATVVAVPCNTAHAFIAPVAKAAGVEVLDMVGAAMREAVRLAVGGGGVGVLATNGTRAARLYERAAPAAVEVVQVRADVQRDCVDAAIGLVKGGGDLGVAAELIADATRELRRQGAEVAVAACTEIPLVSGAAMRVLPVLDSTDALVDAALVRMGRLPA</sequence>
<dbReference type="Gene3D" id="3.40.50.1860">
    <property type="match status" value="2"/>
</dbReference>
<reference evidence="3 4" key="1">
    <citation type="submission" date="2021-08" db="EMBL/GenBank/DDBJ databases">
        <title>Streptomyces sp. PTM05 isolated from lichen.</title>
        <authorList>
            <person name="Somphong A."/>
            <person name="Phongsopitanun W."/>
            <person name="Tanasupawat S."/>
        </authorList>
    </citation>
    <scope>NUCLEOTIDE SEQUENCE [LARGE SCALE GENOMIC DNA]</scope>
    <source>
        <strain evidence="3 4">Ptm05</strain>
    </source>
</reference>
<keyword evidence="4" id="KW-1185">Reference proteome</keyword>
<evidence type="ECO:0000313" key="4">
    <source>
        <dbReference type="Proteomes" id="UP001198565"/>
    </source>
</evidence>
<dbReference type="InterPro" id="IPR004380">
    <property type="entry name" value="Asp_race"/>
</dbReference>
<dbReference type="EMBL" id="JAINVZ010000001">
    <property type="protein sequence ID" value="MBY8883695.1"/>
    <property type="molecule type" value="Genomic_DNA"/>
</dbReference>
<evidence type="ECO:0000256" key="2">
    <source>
        <dbReference type="ARBA" id="ARBA00023235"/>
    </source>
</evidence>
<dbReference type="PANTHER" id="PTHR21198">
    <property type="entry name" value="GLUTAMATE RACEMASE"/>
    <property type="match status" value="1"/>
</dbReference>
<comment type="caution">
    <text evidence="3">The sequence shown here is derived from an EMBL/GenBank/DDBJ whole genome shotgun (WGS) entry which is preliminary data.</text>
</comment>
<dbReference type="GO" id="GO:0016853">
    <property type="term" value="F:isomerase activity"/>
    <property type="evidence" value="ECO:0007669"/>
    <property type="project" value="UniProtKB-KW"/>
</dbReference>
<evidence type="ECO:0000256" key="1">
    <source>
        <dbReference type="ARBA" id="ARBA00007847"/>
    </source>
</evidence>
<dbReference type="Proteomes" id="UP001198565">
    <property type="component" value="Unassembled WGS sequence"/>
</dbReference>
<dbReference type="PANTHER" id="PTHR21198:SF7">
    <property type="entry name" value="ASPARTATE-GLUTAMATE RACEMASE FAMILY"/>
    <property type="match status" value="1"/>
</dbReference>
<dbReference type="Pfam" id="PF01177">
    <property type="entry name" value="Asp_Glu_race"/>
    <property type="match status" value="1"/>
</dbReference>
<name>A0ABS7QMR5_9ACTN</name>
<dbReference type="InterPro" id="IPR001920">
    <property type="entry name" value="Asp/Glu_race"/>
</dbReference>
<organism evidence="3 4">
    <name type="scientific">Streptantibioticus parmotrematis</name>
    <dbReference type="NCBI Taxonomy" id="2873249"/>
    <lineage>
        <taxon>Bacteria</taxon>
        <taxon>Bacillati</taxon>
        <taxon>Actinomycetota</taxon>
        <taxon>Actinomycetes</taxon>
        <taxon>Kitasatosporales</taxon>
        <taxon>Streptomycetaceae</taxon>
        <taxon>Streptantibioticus</taxon>
    </lineage>
</organism>
<accession>A0ABS7QMR5</accession>
<keyword evidence="2 3" id="KW-0413">Isomerase</keyword>
<evidence type="ECO:0000313" key="3">
    <source>
        <dbReference type="EMBL" id="MBY8883695.1"/>
    </source>
</evidence>